<organism evidence="1">
    <name type="scientific">Anguilla anguilla</name>
    <name type="common">European freshwater eel</name>
    <name type="synonym">Muraena anguilla</name>
    <dbReference type="NCBI Taxonomy" id="7936"/>
    <lineage>
        <taxon>Eukaryota</taxon>
        <taxon>Metazoa</taxon>
        <taxon>Chordata</taxon>
        <taxon>Craniata</taxon>
        <taxon>Vertebrata</taxon>
        <taxon>Euteleostomi</taxon>
        <taxon>Actinopterygii</taxon>
        <taxon>Neopterygii</taxon>
        <taxon>Teleostei</taxon>
        <taxon>Anguilliformes</taxon>
        <taxon>Anguillidae</taxon>
        <taxon>Anguilla</taxon>
    </lineage>
</organism>
<accession>A0A0E9XLC9</accession>
<proteinExistence type="predicted"/>
<evidence type="ECO:0000313" key="1">
    <source>
        <dbReference type="EMBL" id="JAI03465.1"/>
    </source>
</evidence>
<protein>
    <submittedName>
        <fullName evidence="1">Uncharacterized protein</fullName>
    </submittedName>
</protein>
<reference evidence="1" key="2">
    <citation type="journal article" date="2015" name="Fish Shellfish Immunol.">
        <title>Early steps in the European eel (Anguilla anguilla)-Vibrio vulnificus interaction in the gills: Role of the RtxA13 toxin.</title>
        <authorList>
            <person name="Callol A."/>
            <person name="Pajuelo D."/>
            <person name="Ebbesson L."/>
            <person name="Teles M."/>
            <person name="MacKenzie S."/>
            <person name="Amaro C."/>
        </authorList>
    </citation>
    <scope>NUCLEOTIDE SEQUENCE</scope>
</reference>
<name>A0A0E9XLC9_ANGAN</name>
<reference evidence="1" key="1">
    <citation type="submission" date="2014-11" db="EMBL/GenBank/DDBJ databases">
        <authorList>
            <person name="Amaro Gonzalez C."/>
        </authorList>
    </citation>
    <scope>NUCLEOTIDE SEQUENCE</scope>
</reference>
<sequence length="13" mass="1588">MTSLCFFNSLIRR</sequence>
<dbReference type="EMBL" id="GBXM01005113">
    <property type="protein sequence ID" value="JAI03465.1"/>
    <property type="molecule type" value="Transcribed_RNA"/>
</dbReference>